<dbReference type="InterPro" id="IPR009148">
    <property type="entry name" value="PcsB-like"/>
</dbReference>
<protein>
    <submittedName>
        <fullName evidence="3">Uncharacterized protein</fullName>
    </submittedName>
</protein>
<feature type="compositionally biased region" description="Basic residues" evidence="1">
    <location>
        <begin position="631"/>
        <end position="644"/>
    </location>
</feature>
<feature type="compositionally biased region" description="Basic and acidic residues" evidence="1">
    <location>
        <begin position="416"/>
        <end position="444"/>
    </location>
</feature>
<evidence type="ECO:0000313" key="4">
    <source>
        <dbReference type="Proteomes" id="UP000054498"/>
    </source>
</evidence>
<evidence type="ECO:0000256" key="2">
    <source>
        <dbReference type="SAM" id="SignalP"/>
    </source>
</evidence>
<dbReference type="AlphaFoldDB" id="A0A0D2KSB1"/>
<dbReference type="KEGG" id="mng:MNEG_9510"/>
<feature type="compositionally biased region" description="Basic and acidic residues" evidence="1">
    <location>
        <begin position="514"/>
        <end position="546"/>
    </location>
</feature>
<reference evidence="3 4" key="1">
    <citation type="journal article" date="2013" name="BMC Genomics">
        <title>Reconstruction of the lipid metabolism for the microalga Monoraphidium neglectum from its genome sequence reveals characteristics suitable for biofuel production.</title>
        <authorList>
            <person name="Bogen C."/>
            <person name="Al-Dilaimi A."/>
            <person name="Albersmeier A."/>
            <person name="Wichmann J."/>
            <person name="Grundmann M."/>
            <person name="Rupp O."/>
            <person name="Lauersen K.J."/>
            <person name="Blifernez-Klassen O."/>
            <person name="Kalinowski J."/>
            <person name="Goesmann A."/>
            <person name="Mussgnug J.H."/>
            <person name="Kruse O."/>
        </authorList>
    </citation>
    <scope>NUCLEOTIDE SEQUENCE [LARGE SCALE GENOMIC DNA]</scope>
    <source>
        <strain evidence="3 4">SAG 48.87</strain>
    </source>
</reference>
<dbReference type="OrthoDB" id="10661891at2759"/>
<dbReference type="RefSeq" id="XP_013897473.1">
    <property type="nucleotide sequence ID" value="XM_014042019.1"/>
</dbReference>
<feature type="compositionally biased region" description="Polar residues" evidence="1">
    <location>
        <begin position="321"/>
        <end position="332"/>
    </location>
</feature>
<feature type="compositionally biased region" description="Basic and acidic residues" evidence="1">
    <location>
        <begin position="384"/>
        <end position="405"/>
    </location>
</feature>
<feature type="signal peptide" evidence="2">
    <location>
        <begin position="1"/>
        <end position="23"/>
    </location>
</feature>
<gene>
    <name evidence="3" type="ORF">MNEG_9510</name>
</gene>
<accession>A0A0D2KSB1</accession>
<feature type="compositionally biased region" description="Low complexity" evidence="1">
    <location>
        <begin position="501"/>
        <end position="513"/>
    </location>
</feature>
<feature type="region of interest" description="Disordered" evidence="1">
    <location>
        <begin position="384"/>
        <end position="644"/>
    </location>
</feature>
<feature type="region of interest" description="Disordered" evidence="1">
    <location>
        <begin position="301"/>
        <end position="350"/>
    </location>
</feature>
<dbReference type="Proteomes" id="UP000054498">
    <property type="component" value="Unassembled WGS sequence"/>
</dbReference>
<feature type="compositionally biased region" description="Low complexity" evidence="1">
    <location>
        <begin position="602"/>
        <end position="626"/>
    </location>
</feature>
<feature type="compositionally biased region" description="Low complexity" evidence="1">
    <location>
        <begin position="301"/>
        <end position="320"/>
    </location>
</feature>
<evidence type="ECO:0000313" key="3">
    <source>
        <dbReference type="EMBL" id="KIY98453.1"/>
    </source>
</evidence>
<proteinExistence type="predicted"/>
<dbReference type="GeneID" id="25742385"/>
<dbReference type="EMBL" id="KK102181">
    <property type="protein sequence ID" value="KIY98453.1"/>
    <property type="molecule type" value="Genomic_DNA"/>
</dbReference>
<name>A0A0D2KSB1_9CHLO</name>
<evidence type="ECO:0000256" key="1">
    <source>
        <dbReference type="SAM" id="MobiDB-lite"/>
    </source>
</evidence>
<feature type="compositionally biased region" description="Basic and acidic residues" evidence="1">
    <location>
        <begin position="555"/>
        <end position="601"/>
    </location>
</feature>
<feature type="compositionally biased region" description="Basic and acidic residues" evidence="1">
    <location>
        <begin position="453"/>
        <end position="500"/>
    </location>
</feature>
<organism evidence="3 4">
    <name type="scientific">Monoraphidium neglectum</name>
    <dbReference type="NCBI Taxonomy" id="145388"/>
    <lineage>
        <taxon>Eukaryota</taxon>
        <taxon>Viridiplantae</taxon>
        <taxon>Chlorophyta</taxon>
        <taxon>core chlorophytes</taxon>
        <taxon>Chlorophyceae</taxon>
        <taxon>CS clade</taxon>
        <taxon>Sphaeropleales</taxon>
        <taxon>Selenastraceae</taxon>
        <taxon>Monoraphidium</taxon>
    </lineage>
</organism>
<feature type="compositionally biased region" description="Low complexity" evidence="1">
    <location>
        <begin position="406"/>
        <end position="415"/>
    </location>
</feature>
<keyword evidence="4" id="KW-1185">Reference proteome</keyword>
<sequence length="644" mass="64452">MKLVQRAAVFALLIMFAGAPASAQGSGAAALETPRQKTIKALGEALPQARGSDAIKIEFLSLDSDTLEKFAAIKGTQQKVLSELPPQRLAQLVEAVRASQYRHRSAYTTCLGLLPAVRGIRSLALGLAALSVPTLEAVASLPSELPVVRQLAYQQAAPLKILLRELKGFEAARGTPAVDYSAVAAVNAASPGGPPTGIVPTGSGQTVVLPQELRTNGTARRNRTLSAATLKRLQRLSNKNALAAAGVPDKKPGSQAATGLVPAANAGKRRLAQATAGGNYTDVFSTLQLIERAAADAAKSPAAGALAQPPAPLQAPQAQQSTPVQPVVTPSSAAQQTAAEQKAAEDRAAAEKAAAAQKAVQEQAAAAQKATEELVQKAAAEKAAAEKAAAEQKAAADKAAADQKAAEALAAAQKAAAEKAAAEKVAAEQKAAADKAAADQKAAEELAAAQRAAAEKAAADKAAADKAAADKAAAEKAMADKAAAEKAVAEKAAADQKAAEELAAAQRAVAQKAAAEKAAAEKAAAEKAAADKAAADKAAADQKAAEELAAAQRAAAEKAAAEKAAADKAAAEKAAAEKAAAEKAAADRQAAEAKAAAEKAAADAAAEAAKQAAAQQAAALAAAAQAPKSPLPRRRVLSLRGMRA</sequence>
<dbReference type="PRINTS" id="PR01852">
    <property type="entry name" value="SIBAPROTEIN"/>
</dbReference>
<keyword evidence="2" id="KW-0732">Signal</keyword>
<feature type="chain" id="PRO_5002257189" evidence="2">
    <location>
        <begin position="24"/>
        <end position="644"/>
    </location>
</feature>